<evidence type="ECO:0000256" key="2">
    <source>
        <dbReference type="SAM" id="MobiDB-lite"/>
    </source>
</evidence>
<evidence type="ECO:0000313" key="4">
    <source>
        <dbReference type="Proteomes" id="UP000245207"/>
    </source>
</evidence>
<comment type="caution">
    <text evidence="3">The sequence shown here is derived from an EMBL/GenBank/DDBJ whole genome shotgun (WGS) entry which is preliminary data.</text>
</comment>
<dbReference type="PANTHER" id="PTHR34380:SF1">
    <property type="entry name" value="OS01G0221300 PROTEIN"/>
    <property type="match status" value="1"/>
</dbReference>
<evidence type="ECO:0000313" key="3">
    <source>
        <dbReference type="EMBL" id="PWA83896.1"/>
    </source>
</evidence>
<keyword evidence="1" id="KW-0175">Coiled coil</keyword>
<organism evidence="3 4">
    <name type="scientific">Artemisia annua</name>
    <name type="common">Sweet wormwood</name>
    <dbReference type="NCBI Taxonomy" id="35608"/>
    <lineage>
        <taxon>Eukaryota</taxon>
        <taxon>Viridiplantae</taxon>
        <taxon>Streptophyta</taxon>
        <taxon>Embryophyta</taxon>
        <taxon>Tracheophyta</taxon>
        <taxon>Spermatophyta</taxon>
        <taxon>Magnoliopsida</taxon>
        <taxon>eudicotyledons</taxon>
        <taxon>Gunneridae</taxon>
        <taxon>Pentapetalae</taxon>
        <taxon>asterids</taxon>
        <taxon>campanulids</taxon>
        <taxon>Asterales</taxon>
        <taxon>Asteraceae</taxon>
        <taxon>Asteroideae</taxon>
        <taxon>Anthemideae</taxon>
        <taxon>Artemisiinae</taxon>
        <taxon>Artemisia</taxon>
    </lineage>
</organism>
<proteinExistence type="predicted"/>
<accession>A0A2U1PDR3</accession>
<feature type="region of interest" description="Disordered" evidence="2">
    <location>
        <begin position="157"/>
        <end position="286"/>
    </location>
</feature>
<dbReference type="OrthoDB" id="1302240at2759"/>
<feature type="compositionally biased region" description="Basic and acidic residues" evidence="2">
    <location>
        <begin position="243"/>
        <end position="260"/>
    </location>
</feature>
<gene>
    <name evidence="3" type="ORF">CTI12_AA163330</name>
</gene>
<dbReference type="PANTHER" id="PTHR34380">
    <property type="entry name" value="BNAA03G12380D PROTEIN"/>
    <property type="match status" value="1"/>
</dbReference>
<dbReference type="Proteomes" id="UP000245207">
    <property type="component" value="Unassembled WGS sequence"/>
</dbReference>
<keyword evidence="4" id="KW-1185">Reference proteome</keyword>
<name>A0A2U1PDR3_ARTAN</name>
<feature type="compositionally biased region" description="Basic and acidic residues" evidence="2">
    <location>
        <begin position="178"/>
        <end position="192"/>
    </location>
</feature>
<feature type="coiled-coil region" evidence="1">
    <location>
        <begin position="57"/>
        <end position="130"/>
    </location>
</feature>
<reference evidence="3 4" key="1">
    <citation type="journal article" date="2018" name="Mol. Plant">
        <title>The genome of Artemisia annua provides insight into the evolution of Asteraceae family and artemisinin biosynthesis.</title>
        <authorList>
            <person name="Shen Q."/>
            <person name="Zhang L."/>
            <person name="Liao Z."/>
            <person name="Wang S."/>
            <person name="Yan T."/>
            <person name="Shi P."/>
            <person name="Liu M."/>
            <person name="Fu X."/>
            <person name="Pan Q."/>
            <person name="Wang Y."/>
            <person name="Lv Z."/>
            <person name="Lu X."/>
            <person name="Zhang F."/>
            <person name="Jiang W."/>
            <person name="Ma Y."/>
            <person name="Chen M."/>
            <person name="Hao X."/>
            <person name="Li L."/>
            <person name="Tang Y."/>
            <person name="Lv G."/>
            <person name="Zhou Y."/>
            <person name="Sun X."/>
            <person name="Brodelius P.E."/>
            <person name="Rose J.K.C."/>
            <person name="Tang K."/>
        </authorList>
    </citation>
    <scope>NUCLEOTIDE SEQUENCE [LARGE SCALE GENOMIC DNA]</scope>
    <source>
        <strain evidence="4">cv. Huhao1</strain>
        <tissue evidence="3">Leaf</tissue>
    </source>
</reference>
<dbReference type="EMBL" id="PKPP01001291">
    <property type="protein sequence ID" value="PWA83896.1"/>
    <property type="molecule type" value="Genomic_DNA"/>
</dbReference>
<evidence type="ECO:0000256" key="1">
    <source>
        <dbReference type="SAM" id="Coils"/>
    </source>
</evidence>
<dbReference type="STRING" id="35608.A0A2U1PDR3"/>
<dbReference type="AlphaFoldDB" id="A0A2U1PDR3"/>
<sequence length="383" mass="44277">MGSEAKTTLDQSPETPSPAVTDLITELKTCFSSIDFQNVANLLMNREQDLLHKTHVLENEKDEILKENKKLKGLLKKKDAKIESLEKETKKLNEFSKKKDEKIESLEKENDGLKEELNKKQTEIGNYEKVHLDYGVRVLSLEKINKELLALEVKKPKNVVVAEGSKPPPPPGFEEILDPNKPKKEKDSKVPEIIEIDDDDDDEDDHGDRDLMKVSSKRKRDETKRGDSDDDKYISILRRKKVSREGTQDHKKDNYDEKIPTRTSHLKSPFCDSSSSDSDNEKDKISAKMDLQKDRWETREDMVKEFGKDDQLCLNAICALHKQDSSQKRVVLVRLFDASRISYLSRKKTVSELSLFDLKQCRQFAMDYSDKLFDIYKEKSDSF</sequence>
<feature type="compositionally biased region" description="Basic and acidic residues" evidence="2">
    <location>
        <begin position="219"/>
        <end position="233"/>
    </location>
</feature>
<feature type="compositionally biased region" description="Acidic residues" evidence="2">
    <location>
        <begin position="194"/>
        <end position="205"/>
    </location>
</feature>
<protein>
    <submittedName>
        <fullName evidence="3">Uncharacterized protein</fullName>
    </submittedName>
</protein>